<proteinExistence type="predicted"/>
<dbReference type="AlphaFoldDB" id="A0A498HIQ1"/>
<dbReference type="EMBL" id="RDQH01000343">
    <property type="protein sequence ID" value="RXH69267.1"/>
    <property type="molecule type" value="Genomic_DNA"/>
</dbReference>
<reference evidence="1 2" key="1">
    <citation type="submission" date="2018-10" db="EMBL/GenBank/DDBJ databases">
        <title>A high-quality apple genome assembly.</title>
        <authorList>
            <person name="Hu J."/>
        </authorList>
    </citation>
    <scope>NUCLEOTIDE SEQUENCE [LARGE SCALE GENOMIC DNA]</scope>
    <source>
        <strain evidence="2">cv. HFTH1</strain>
        <tissue evidence="1">Young leaf</tissue>
    </source>
</reference>
<keyword evidence="2" id="KW-1185">Reference proteome</keyword>
<sequence length="61" mass="6862">MAALGRRVVRYNSLLAVLLLVKHATRDFPCPFVTDHDTIVMLIADLFAYALTTVKLPIIYT</sequence>
<evidence type="ECO:0000313" key="2">
    <source>
        <dbReference type="Proteomes" id="UP000290289"/>
    </source>
</evidence>
<organism evidence="1 2">
    <name type="scientific">Malus domestica</name>
    <name type="common">Apple</name>
    <name type="synonym">Pyrus malus</name>
    <dbReference type="NCBI Taxonomy" id="3750"/>
    <lineage>
        <taxon>Eukaryota</taxon>
        <taxon>Viridiplantae</taxon>
        <taxon>Streptophyta</taxon>
        <taxon>Embryophyta</taxon>
        <taxon>Tracheophyta</taxon>
        <taxon>Spermatophyta</taxon>
        <taxon>Magnoliopsida</taxon>
        <taxon>eudicotyledons</taxon>
        <taxon>Gunneridae</taxon>
        <taxon>Pentapetalae</taxon>
        <taxon>rosids</taxon>
        <taxon>fabids</taxon>
        <taxon>Rosales</taxon>
        <taxon>Rosaceae</taxon>
        <taxon>Amygdaloideae</taxon>
        <taxon>Maleae</taxon>
        <taxon>Malus</taxon>
    </lineage>
</organism>
<accession>A0A498HIQ1</accession>
<evidence type="ECO:0000313" key="1">
    <source>
        <dbReference type="EMBL" id="RXH69267.1"/>
    </source>
</evidence>
<comment type="caution">
    <text evidence="1">The sequence shown here is derived from an EMBL/GenBank/DDBJ whole genome shotgun (WGS) entry which is preliminary data.</text>
</comment>
<protein>
    <submittedName>
        <fullName evidence="1">Uncharacterized protein</fullName>
    </submittedName>
</protein>
<name>A0A498HIQ1_MALDO</name>
<gene>
    <name evidence="1" type="ORF">DVH24_037051</name>
</gene>
<dbReference type="Proteomes" id="UP000290289">
    <property type="component" value="Chromosome 17"/>
</dbReference>